<dbReference type="PaxDb" id="3218-PP1S77_322V6.1"/>
<dbReference type="Pfam" id="PF25002">
    <property type="entry name" value="DUF7780"/>
    <property type="match status" value="1"/>
</dbReference>
<feature type="domain" description="DUF7780" evidence="1">
    <location>
        <begin position="1"/>
        <end position="198"/>
    </location>
</feature>
<dbReference type="InParanoid" id="A0A2K1KE98"/>
<keyword evidence="4" id="KW-1185">Reference proteome</keyword>
<evidence type="ECO:0000313" key="2">
    <source>
        <dbReference type="EMBL" id="PNR52098.1"/>
    </source>
</evidence>
<reference evidence="2 4" key="2">
    <citation type="journal article" date="2018" name="Plant J.">
        <title>The Physcomitrella patens chromosome-scale assembly reveals moss genome structure and evolution.</title>
        <authorList>
            <person name="Lang D."/>
            <person name="Ullrich K.K."/>
            <person name="Murat F."/>
            <person name="Fuchs J."/>
            <person name="Jenkins J."/>
            <person name="Haas F.B."/>
            <person name="Piednoel M."/>
            <person name="Gundlach H."/>
            <person name="Van Bel M."/>
            <person name="Meyberg R."/>
            <person name="Vives C."/>
            <person name="Morata J."/>
            <person name="Symeonidi A."/>
            <person name="Hiss M."/>
            <person name="Muchero W."/>
            <person name="Kamisugi Y."/>
            <person name="Saleh O."/>
            <person name="Blanc G."/>
            <person name="Decker E.L."/>
            <person name="van Gessel N."/>
            <person name="Grimwood J."/>
            <person name="Hayes R.D."/>
            <person name="Graham S.W."/>
            <person name="Gunter L.E."/>
            <person name="McDaniel S.F."/>
            <person name="Hoernstein S.N.W."/>
            <person name="Larsson A."/>
            <person name="Li F.W."/>
            <person name="Perroud P.F."/>
            <person name="Phillips J."/>
            <person name="Ranjan P."/>
            <person name="Rokshar D.S."/>
            <person name="Rothfels C.J."/>
            <person name="Schneider L."/>
            <person name="Shu S."/>
            <person name="Stevenson D.W."/>
            <person name="Thummler F."/>
            <person name="Tillich M."/>
            <person name="Villarreal Aguilar J.C."/>
            <person name="Widiez T."/>
            <person name="Wong G.K."/>
            <person name="Wymore A."/>
            <person name="Zhang Y."/>
            <person name="Zimmer A.D."/>
            <person name="Quatrano R.S."/>
            <person name="Mayer K.F.X."/>
            <person name="Goodstein D."/>
            <person name="Casacuberta J.M."/>
            <person name="Vandepoele K."/>
            <person name="Reski R."/>
            <person name="Cuming A.C."/>
            <person name="Tuskan G.A."/>
            <person name="Maumus F."/>
            <person name="Salse J."/>
            <person name="Schmutz J."/>
            <person name="Rensing S.A."/>
        </authorList>
    </citation>
    <scope>NUCLEOTIDE SEQUENCE [LARGE SCALE GENOMIC DNA]</scope>
    <source>
        <strain evidence="3 4">cv. Gransden 2004</strain>
    </source>
</reference>
<dbReference type="FunCoup" id="A0A2K1KE98">
    <property type="interactions" value="137"/>
</dbReference>
<proteinExistence type="predicted"/>
<evidence type="ECO:0000313" key="4">
    <source>
        <dbReference type="Proteomes" id="UP000006727"/>
    </source>
</evidence>
<protein>
    <recommendedName>
        <fullName evidence="1">DUF7780 domain-containing protein</fullName>
    </recommendedName>
</protein>
<name>A0A2K1KE98_PHYPA</name>
<dbReference type="InterPro" id="IPR056682">
    <property type="entry name" value="DUF7780"/>
</dbReference>
<dbReference type="EMBL" id="ABEU02000006">
    <property type="protein sequence ID" value="PNR52098.1"/>
    <property type="molecule type" value="Genomic_DNA"/>
</dbReference>
<gene>
    <name evidence="2" type="ORF">PHYPA_008472</name>
</gene>
<dbReference type="Proteomes" id="UP000006727">
    <property type="component" value="Chromosome 6"/>
</dbReference>
<dbReference type="EnsemblPlants" id="Pp3c6_3920V3.1">
    <property type="protein sequence ID" value="Pp3c6_3920V3.1"/>
    <property type="gene ID" value="Pp3c6_3920"/>
</dbReference>
<dbReference type="Gramene" id="Pp3c6_3920V3.1">
    <property type="protein sequence ID" value="Pp3c6_3920V3.1"/>
    <property type="gene ID" value="Pp3c6_3920"/>
</dbReference>
<reference evidence="2 4" key="1">
    <citation type="journal article" date="2008" name="Science">
        <title>The Physcomitrella genome reveals evolutionary insights into the conquest of land by plants.</title>
        <authorList>
            <person name="Rensing S."/>
            <person name="Lang D."/>
            <person name="Zimmer A."/>
            <person name="Terry A."/>
            <person name="Salamov A."/>
            <person name="Shapiro H."/>
            <person name="Nishiyama T."/>
            <person name="Perroud P.-F."/>
            <person name="Lindquist E."/>
            <person name="Kamisugi Y."/>
            <person name="Tanahashi T."/>
            <person name="Sakakibara K."/>
            <person name="Fujita T."/>
            <person name="Oishi K."/>
            <person name="Shin-I T."/>
            <person name="Kuroki Y."/>
            <person name="Toyoda A."/>
            <person name="Suzuki Y."/>
            <person name="Hashimoto A."/>
            <person name="Yamaguchi K."/>
            <person name="Sugano A."/>
            <person name="Kohara Y."/>
            <person name="Fujiyama A."/>
            <person name="Anterola A."/>
            <person name="Aoki S."/>
            <person name="Ashton N."/>
            <person name="Barbazuk W.B."/>
            <person name="Barker E."/>
            <person name="Bennetzen J."/>
            <person name="Bezanilla M."/>
            <person name="Blankenship R."/>
            <person name="Cho S.H."/>
            <person name="Dutcher S."/>
            <person name="Estelle M."/>
            <person name="Fawcett J.A."/>
            <person name="Gundlach H."/>
            <person name="Hanada K."/>
            <person name="Heyl A."/>
            <person name="Hicks K.A."/>
            <person name="Hugh J."/>
            <person name="Lohr M."/>
            <person name="Mayer K."/>
            <person name="Melkozernov A."/>
            <person name="Murata T."/>
            <person name="Nelson D."/>
            <person name="Pils B."/>
            <person name="Prigge M."/>
            <person name="Reiss B."/>
            <person name="Renner T."/>
            <person name="Rombauts S."/>
            <person name="Rushton P."/>
            <person name="Sanderfoot A."/>
            <person name="Schween G."/>
            <person name="Shiu S.-H."/>
            <person name="Stueber K."/>
            <person name="Theodoulou F.L."/>
            <person name="Tu H."/>
            <person name="Van de Peer Y."/>
            <person name="Verrier P.J."/>
            <person name="Waters E."/>
            <person name="Wood A."/>
            <person name="Yang L."/>
            <person name="Cove D."/>
            <person name="Cuming A."/>
            <person name="Hasebe M."/>
            <person name="Lucas S."/>
            <person name="Mishler D.B."/>
            <person name="Reski R."/>
            <person name="Grigoriev I."/>
            <person name="Quatrano R.S."/>
            <person name="Boore J.L."/>
        </authorList>
    </citation>
    <scope>NUCLEOTIDE SEQUENCE [LARGE SCALE GENOMIC DNA]</scope>
    <source>
        <strain evidence="3 4">cv. Gransden 2004</strain>
    </source>
</reference>
<sequence>MGVLFRKGTRHMRELIVAHLSNGTSLANMRLFLRTLHRSGASARTDGVVLFPRDYCGSKQVWEVFQEDEASFQRILALSDPETIANRRASDITNSTLIPFNSIVFKRAVEEQARSARVDLRWGTRWSGYGSIVGFEMQELDPTNIFSGFFDDPPAQLRHWVCYEMLLGMVKSKYRRVLLTQVKGVLFVGDAMAAIRSLQHLYLSGEDRSWSDSDAEELLGEEAKITLLILSRTRRCSAHGIVLLEAEEVDKKTIPADMIILSPPTLPKSEKKSNVATKEEYAKGLIQSLYGTGLWRLLDRAHREKAVVNSGFGMGKMDYPFHDKAVINYLVHQSSVLRKRVLAHVKIVPNRDSAMHALSQVPNSGTSLGNEEVKLSDTVIQGLESSRSVADSERGRKIVAAIHDICSSQAESKVYQDCCRYVNMSVYLPDFPVAL</sequence>
<evidence type="ECO:0000259" key="1">
    <source>
        <dbReference type="Pfam" id="PF25002"/>
    </source>
</evidence>
<dbReference type="PANTHER" id="PTHR34960">
    <property type="entry name" value="EMB|CAB68146.1-RELATED"/>
    <property type="match status" value="1"/>
</dbReference>
<reference evidence="3" key="3">
    <citation type="submission" date="2020-12" db="UniProtKB">
        <authorList>
            <consortium name="EnsemblPlants"/>
        </authorList>
    </citation>
    <scope>IDENTIFICATION</scope>
</reference>
<evidence type="ECO:0000313" key="3">
    <source>
        <dbReference type="EnsemblPlants" id="Pp3c6_3920V3.1"/>
    </source>
</evidence>
<dbReference type="AlphaFoldDB" id="A0A2K1KE98"/>
<organism evidence="2">
    <name type="scientific">Physcomitrium patens</name>
    <name type="common">Spreading-leaved earth moss</name>
    <name type="synonym">Physcomitrella patens</name>
    <dbReference type="NCBI Taxonomy" id="3218"/>
    <lineage>
        <taxon>Eukaryota</taxon>
        <taxon>Viridiplantae</taxon>
        <taxon>Streptophyta</taxon>
        <taxon>Embryophyta</taxon>
        <taxon>Bryophyta</taxon>
        <taxon>Bryophytina</taxon>
        <taxon>Bryopsida</taxon>
        <taxon>Funariidae</taxon>
        <taxon>Funariales</taxon>
        <taxon>Funariaceae</taxon>
        <taxon>Physcomitrium</taxon>
    </lineage>
</organism>
<dbReference type="PANTHER" id="PTHR34960:SF1">
    <property type="entry name" value="EMB|CAB68146.1-RELATED"/>
    <property type="match status" value="1"/>
</dbReference>
<accession>A0A2K1KE98</accession>